<evidence type="ECO:0000256" key="9">
    <source>
        <dbReference type="ARBA" id="ARBA00023136"/>
    </source>
</evidence>
<evidence type="ECO:0000256" key="3">
    <source>
        <dbReference type="ARBA" id="ARBA00012151"/>
    </source>
</evidence>
<feature type="transmembrane region" description="Helical" evidence="10">
    <location>
        <begin position="191"/>
        <end position="212"/>
    </location>
</feature>
<protein>
    <recommendedName>
        <fullName evidence="3 10">Protein-S-isoprenylcysteine O-methyltransferase</fullName>
        <ecNumber evidence="3 10">2.1.1.100</ecNumber>
    </recommendedName>
</protein>
<comment type="catalytic activity">
    <reaction evidence="10">
        <text>[protein]-C-terminal S-[(2E,6E)-farnesyl]-L-cysteine + S-adenosyl-L-methionine = [protein]-C-terminal S-[(2E,6E)-farnesyl]-L-cysteine methyl ester + S-adenosyl-L-homocysteine</text>
        <dbReference type="Rhea" id="RHEA:21672"/>
        <dbReference type="Rhea" id="RHEA-COMP:12125"/>
        <dbReference type="Rhea" id="RHEA-COMP:12126"/>
        <dbReference type="ChEBI" id="CHEBI:57856"/>
        <dbReference type="ChEBI" id="CHEBI:59789"/>
        <dbReference type="ChEBI" id="CHEBI:90510"/>
        <dbReference type="ChEBI" id="CHEBI:90511"/>
        <dbReference type="EC" id="2.1.1.100"/>
    </reaction>
</comment>
<dbReference type="PANTHER" id="PTHR12714">
    <property type="entry name" value="PROTEIN-S ISOPRENYLCYSTEINE O-METHYLTRANSFERASE"/>
    <property type="match status" value="1"/>
</dbReference>
<dbReference type="Pfam" id="PF04140">
    <property type="entry name" value="ICMT"/>
    <property type="match status" value="1"/>
</dbReference>
<name>A0A9N8VXF4_9GLOM</name>
<evidence type="ECO:0000256" key="4">
    <source>
        <dbReference type="ARBA" id="ARBA00022603"/>
    </source>
</evidence>
<keyword evidence="6 10" id="KW-0949">S-adenosyl-L-methionine</keyword>
<comment type="subcellular location">
    <subcellularLocation>
        <location evidence="10">Endoplasmic reticulum membrane</location>
        <topology evidence="10">Multi-pass membrane protein</topology>
    </subcellularLocation>
    <subcellularLocation>
        <location evidence="1">Membrane</location>
        <topology evidence="1">Multi-pass membrane protein</topology>
    </subcellularLocation>
</comment>
<proteinExistence type="inferred from homology"/>
<evidence type="ECO:0000256" key="8">
    <source>
        <dbReference type="ARBA" id="ARBA00022989"/>
    </source>
</evidence>
<evidence type="ECO:0000256" key="10">
    <source>
        <dbReference type="RuleBase" id="RU362022"/>
    </source>
</evidence>
<feature type="transmembrane region" description="Helical" evidence="10">
    <location>
        <begin position="106"/>
        <end position="125"/>
    </location>
</feature>
<evidence type="ECO:0000256" key="5">
    <source>
        <dbReference type="ARBA" id="ARBA00022679"/>
    </source>
</evidence>
<keyword evidence="12" id="KW-1185">Reference proteome</keyword>
<keyword evidence="7 10" id="KW-0812">Transmembrane</keyword>
<keyword evidence="5" id="KW-0808">Transferase</keyword>
<dbReference type="EMBL" id="CAJVPJ010000048">
    <property type="protein sequence ID" value="CAG8466240.1"/>
    <property type="molecule type" value="Genomic_DNA"/>
</dbReference>
<organism evidence="11 12">
    <name type="scientific">Paraglomus occultum</name>
    <dbReference type="NCBI Taxonomy" id="144539"/>
    <lineage>
        <taxon>Eukaryota</taxon>
        <taxon>Fungi</taxon>
        <taxon>Fungi incertae sedis</taxon>
        <taxon>Mucoromycota</taxon>
        <taxon>Glomeromycotina</taxon>
        <taxon>Glomeromycetes</taxon>
        <taxon>Paraglomerales</taxon>
        <taxon>Paraglomeraceae</taxon>
        <taxon>Paraglomus</taxon>
    </lineage>
</organism>
<dbReference type="GO" id="GO:0032259">
    <property type="term" value="P:methylation"/>
    <property type="evidence" value="ECO:0007669"/>
    <property type="project" value="UniProtKB-KW"/>
</dbReference>
<evidence type="ECO:0000256" key="6">
    <source>
        <dbReference type="ARBA" id="ARBA00022691"/>
    </source>
</evidence>
<dbReference type="Gene3D" id="1.20.120.1630">
    <property type="match status" value="1"/>
</dbReference>
<evidence type="ECO:0000313" key="11">
    <source>
        <dbReference type="EMBL" id="CAG8466240.1"/>
    </source>
</evidence>
<dbReference type="AlphaFoldDB" id="A0A9N8VXF4"/>
<keyword evidence="9 10" id="KW-0472">Membrane</keyword>
<dbReference type="GO" id="GO:0005789">
    <property type="term" value="C:endoplasmic reticulum membrane"/>
    <property type="evidence" value="ECO:0007669"/>
    <property type="project" value="UniProtKB-SubCell"/>
</dbReference>
<comment type="caution">
    <text evidence="11">The sequence shown here is derived from an EMBL/GenBank/DDBJ whole genome shotgun (WGS) entry which is preliminary data.</text>
</comment>
<dbReference type="EC" id="2.1.1.100" evidence="3 10"/>
<sequence>MEATVDSSLVNGDSDPPYQYEQPLPSSKIPILDGQHTPQNIALHGFIVGSLFGFGIGISLYSEKLFQLGFFISALGLFHLLEYLLTAMFNADKLSLDTFLINNGKAYHIAFASGMIEYLIELWLFPGMKKFGFINLIGLFCLIMGQTARSLAMWHAKSNFSHQLVYYKQPDHELVTTGVYAYLRHPSYFGFYYWAIGTQIMLFNPICLTAFARTLHYFFSERLKEEEPTLIRFFGDEYREYRKRTKTWILSYDLLVDKQRIREDDLRNNNRD</sequence>
<feature type="transmembrane region" description="Helical" evidence="10">
    <location>
        <begin position="68"/>
        <end position="86"/>
    </location>
</feature>
<feature type="transmembrane region" description="Helical" evidence="10">
    <location>
        <begin position="132"/>
        <end position="152"/>
    </location>
</feature>
<dbReference type="PANTHER" id="PTHR12714:SF9">
    <property type="entry name" value="PROTEIN-S-ISOPRENYLCYSTEINE O-METHYLTRANSFERASE"/>
    <property type="match status" value="1"/>
</dbReference>
<keyword evidence="10" id="KW-0256">Endoplasmic reticulum</keyword>
<keyword evidence="4 10" id="KW-0489">Methyltransferase</keyword>
<evidence type="ECO:0000256" key="1">
    <source>
        <dbReference type="ARBA" id="ARBA00004141"/>
    </source>
</evidence>
<evidence type="ECO:0000256" key="2">
    <source>
        <dbReference type="ARBA" id="ARBA00009140"/>
    </source>
</evidence>
<reference evidence="11" key="1">
    <citation type="submission" date="2021-06" db="EMBL/GenBank/DDBJ databases">
        <authorList>
            <person name="Kallberg Y."/>
            <person name="Tangrot J."/>
            <person name="Rosling A."/>
        </authorList>
    </citation>
    <scope>NUCLEOTIDE SEQUENCE</scope>
    <source>
        <strain evidence="11">IA702</strain>
    </source>
</reference>
<evidence type="ECO:0000313" key="12">
    <source>
        <dbReference type="Proteomes" id="UP000789572"/>
    </source>
</evidence>
<dbReference type="OrthoDB" id="422086at2759"/>
<dbReference type="PROSITE" id="PS51564">
    <property type="entry name" value="SAM_ICMT"/>
    <property type="match status" value="1"/>
</dbReference>
<dbReference type="InterPro" id="IPR025770">
    <property type="entry name" value="PPMT_MeTrfase"/>
</dbReference>
<accession>A0A9N8VXF4</accession>
<keyword evidence="8 10" id="KW-1133">Transmembrane helix</keyword>
<comment type="similarity">
    <text evidence="2 10">Belongs to the class VI-like SAM-binding methyltransferase superfamily. Isoprenylcysteine carboxyl methyltransferase family.</text>
</comment>
<gene>
    <name evidence="11" type="ORF">POCULU_LOCUS812</name>
</gene>
<dbReference type="GO" id="GO:0004671">
    <property type="term" value="F:protein C-terminal S-isoprenylcysteine carboxyl O-methyltransferase activity"/>
    <property type="evidence" value="ECO:0007669"/>
    <property type="project" value="UniProtKB-EC"/>
</dbReference>
<dbReference type="InterPro" id="IPR007269">
    <property type="entry name" value="ICMT_MeTrfase"/>
</dbReference>
<feature type="transmembrane region" description="Helical" evidence="10">
    <location>
        <begin position="41"/>
        <end position="61"/>
    </location>
</feature>
<evidence type="ECO:0000256" key="7">
    <source>
        <dbReference type="ARBA" id="ARBA00022692"/>
    </source>
</evidence>
<dbReference type="Proteomes" id="UP000789572">
    <property type="component" value="Unassembled WGS sequence"/>
</dbReference>